<dbReference type="KEGG" id="siy:YG5714_2017"/>
<dbReference type="AlphaFoldDB" id="C3N7Y4"/>
<protein>
    <submittedName>
        <fullName evidence="1">Uncharacterized protein</fullName>
    </submittedName>
</protein>
<name>C3N7Y4_SACI7</name>
<dbReference type="RefSeq" id="WP_012716428.1">
    <property type="nucleotide sequence ID" value="NC_012622.1"/>
</dbReference>
<dbReference type="EMBL" id="CP001403">
    <property type="protein sequence ID" value="ACP46271.1"/>
    <property type="molecule type" value="Genomic_DNA"/>
</dbReference>
<reference evidence="1 2" key="1">
    <citation type="journal article" date="2009" name="Proc. Natl. Acad. Sci. U.S.A.">
        <title>Biogeography of the Sulfolobus islandicus pan-genome.</title>
        <authorList>
            <person name="Reno M.L."/>
            <person name="Held N.L."/>
            <person name="Fields C.J."/>
            <person name="Burke P.V."/>
            <person name="Whitaker R.J."/>
        </authorList>
    </citation>
    <scope>NUCLEOTIDE SEQUENCE [LARGE SCALE GENOMIC DNA]</scope>
    <source>
        <strain evidence="2">Y.G.57.14 / Yellowstone #1</strain>
    </source>
</reference>
<dbReference type="HOGENOM" id="CLU_3228006_0_0_2"/>
<dbReference type="GeneID" id="78824198"/>
<dbReference type="Proteomes" id="UP000002308">
    <property type="component" value="Chromosome"/>
</dbReference>
<evidence type="ECO:0000313" key="1">
    <source>
        <dbReference type="EMBL" id="ACP46271.1"/>
    </source>
</evidence>
<accession>C3N7Y4</accession>
<evidence type="ECO:0000313" key="2">
    <source>
        <dbReference type="Proteomes" id="UP000002308"/>
    </source>
</evidence>
<proteinExistence type="predicted"/>
<organism evidence="1 2">
    <name type="scientific">Saccharolobus islandicus (strain Y.G.57.14 / Yellowstone #1)</name>
    <name type="common">Sulfolobus islandicus</name>
    <dbReference type="NCBI Taxonomy" id="439386"/>
    <lineage>
        <taxon>Archaea</taxon>
        <taxon>Thermoproteota</taxon>
        <taxon>Thermoprotei</taxon>
        <taxon>Sulfolobales</taxon>
        <taxon>Sulfolobaceae</taxon>
        <taxon>Saccharolobus</taxon>
    </lineage>
</organism>
<gene>
    <name evidence="1" type="ordered locus">YG5714_2017</name>
</gene>
<sequence length="43" mass="4923">MSDTASEGSIRDAWYSDIVNYLLDQNIDNVTIPELVLQNKQRP</sequence>